<keyword evidence="1" id="KW-0496">Mitochondrion</keyword>
<organism evidence="1">
    <name type="scientific">Picea glauca</name>
    <name type="common">White spruce</name>
    <name type="synonym">Pinus glauca</name>
    <dbReference type="NCBI Taxonomy" id="3330"/>
    <lineage>
        <taxon>Eukaryota</taxon>
        <taxon>Viridiplantae</taxon>
        <taxon>Streptophyta</taxon>
        <taxon>Embryophyta</taxon>
        <taxon>Tracheophyta</taxon>
        <taxon>Spermatophyta</taxon>
        <taxon>Pinopsida</taxon>
        <taxon>Pinidae</taxon>
        <taxon>Conifers I</taxon>
        <taxon>Pinales</taxon>
        <taxon>Pinaceae</taxon>
        <taxon>Picea</taxon>
    </lineage>
</organism>
<dbReference type="AlphaFoldDB" id="A0A101LU83"/>
<gene>
    <name evidence="1" type="ORF">ABT39_MTgene2550</name>
</gene>
<geneLocation type="mitochondrion" evidence="1"/>
<comment type="caution">
    <text evidence="1">The sequence shown here is derived from an EMBL/GenBank/DDBJ whole genome shotgun (WGS) entry which is preliminary data.</text>
</comment>
<evidence type="ECO:0000313" key="1">
    <source>
        <dbReference type="EMBL" id="KUM45449.1"/>
    </source>
</evidence>
<accession>A0A101LU83</accession>
<sequence>MNRLDQLELHKAMAMELKWMLSKVIVLNPHLDLHLNLVPNDEER</sequence>
<dbReference type="EMBL" id="LKAM01000018">
    <property type="protein sequence ID" value="KUM45449.1"/>
    <property type="molecule type" value="Genomic_DNA"/>
</dbReference>
<protein>
    <submittedName>
        <fullName evidence="1">Uncharacterized protein</fullName>
    </submittedName>
</protein>
<name>A0A101LU83_PICGL</name>
<reference evidence="1" key="1">
    <citation type="journal article" date="2015" name="Genome Biol. Evol.">
        <title>Organellar Genomes of White Spruce (Picea glauca): Assembly and Annotation.</title>
        <authorList>
            <person name="Jackman S.D."/>
            <person name="Warren R.L."/>
            <person name="Gibb E.A."/>
            <person name="Vandervalk B.P."/>
            <person name="Mohamadi H."/>
            <person name="Chu J."/>
            <person name="Raymond A."/>
            <person name="Pleasance S."/>
            <person name="Coope R."/>
            <person name="Wildung M.R."/>
            <person name="Ritland C.E."/>
            <person name="Bousquet J."/>
            <person name="Jones S.J."/>
            <person name="Bohlmann J."/>
            <person name="Birol I."/>
        </authorList>
    </citation>
    <scope>NUCLEOTIDE SEQUENCE [LARGE SCALE GENOMIC DNA]</scope>
    <source>
        <tissue evidence="1">Flushing bud</tissue>
    </source>
</reference>
<proteinExistence type="predicted"/>